<proteinExistence type="predicted"/>
<protein>
    <submittedName>
        <fullName evidence="1">Uncharacterized protein</fullName>
    </submittedName>
</protein>
<gene>
    <name evidence="1" type="ORF">F4820DRAFT_240437</name>
</gene>
<evidence type="ECO:0000313" key="2">
    <source>
        <dbReference type="Proteomes" id="UP001497700"/>
    </source>
</evidence>
<name>A0ACB9Z5A6_9PEZI</name>
<reference evidence="1 2" key="1">
    <citation type="journal article" date="2022" name="New Phytol.">
        <title>Ecological generalism drives hyperdiversity of secondary metabolite gene clusters in xylarialean endophytes.</title>
        <authorList>
            <person name="Franco M.E.E."/>
            <person name="Wisecaver J.H."/>
            <person name="Arnold A.E."/>
            <person name="Ju Y.M."/>
            <person name="Slot J.C."/>
            <person name="Ahrendt S."/>
            <person name="Moore L.P."/>
            <person name="Eastman K.E."/>
            <person name="Scott K."/>
            <person name="Konkel Z."/>
            <person name="Mondo S.J."/>
            <person name="Kuo A."/>
            <person name="Hayes R.D."/>
            <person name="Haridas S."/>
            <person name="Andreopoulos B."/>
            <person name="Riley R."/>
            <person name="LaButti K."/>
            <person name="Pangilinan J."/>
            <person name="Lipzen A."/>
            <person name="Amirebrahimi M."/>
            <person name="Yan J."/>
            <person name="Adam C."/>
            <person name="Keymanesh K."/>
            <person name="Ng V."/>
            <person name="Louie K."/>
            <person name="Northen T."/>
            <person name="Drula E."/>
            <person name="Henrissat B."/>
            <person name="Hsieh H.M."/>
            <person name="Youens-Clark K."/>
            <person name="Lutzoni F."/>
            <person name="Miadlikowska J."/>
            <person name="Eastwood D.C."/>
            <person name="Hamelin R.C."/>
            <person name="Grigoriev I.V."/>
            <person name="U'Ren J.M."/>
        </authorList>
    </citation>
    <scope>NUCLEOTIDE SEQUENCE [LARGE SCALE GENOMIC DNA]</scope>
    <source>
        <strain evidence="1 2">CBS 119005</strain>
    </source>
</reference>
<dbReference type="EMBL" id="MU393455">
    <property type="protein sequence ID" value="KAI4866716.1"/>
    <property type="molecule type" value="Genomic_DNA"/>
</dbReference>
<keyword evidence="2" id="KW-1185">Reference proteome</keyword>
<dbReference type="Proteomes" id="UP001497700">
    <property type="component" value="Unassembled WGS sequence"/>
</dbReference>
<comment type="caution">
    <text evidence="1">The sequence shown here is derived from an EMBL/GenBank/DDBJ whole genome shotgun (WGS) entry which is preliminary data.</text>
</comment>
<sequence length="156" mass="17469">MYLPIFFSTRCARTMIRRSGLLMLRLGIGIGSHGGLIVTQIKVDVIIVIVRFILIGVVVCYILLGHMSYVVECLIGLGSAGCFYRRLDFRLRRSSGSLYYRCCLGRRTRRLIVIVTRSAKRSSSKFSASAMVDAVVELVNAIGKTRRCRKVDLDST</sequence>
<organism evidence="1 2">
    <name type="scientific">Hypoxylon rubiginosum</name>
    <dbReference type="NCBI Taxonomy" id="110542"/>
    <lineage>
        <taxon>Eukaryota</taxon>
        <taxon>Fungi</taxon>
        <taxon>Dikarya</taxon>
        <taxon>Ascomycota</taxon>
        <taxon>Pezizomycotina</taxon>
        <taxon>Sordariomycetes</taxon>
        <taxon>Xylariomycetidae</taxon>
        <taxon>Xylariales</taxon>
        <taxon>Hypoxylaceae</taxon>
        <taxon>Hypoxylon</taxon>
    </lineage>
</organism>
<accession>A0ACB9Z5A6</accession>
<evidence type="ECO:0000313" key="1">
    <source>
        <dbReference type="EMBL" id="KAI4866716.1"/>
    </source>
</evidence>